<evidence type="ECO:0000313" key="5">
    <source>
        <dbReference type="EMBL" id="MBR0648300.1"/>
    </source>
</evidence>
<dbReference type="InterPro" id="IPR006164">
    <property type="entry name" value="DNA_bd_Ku70/Ku80"/>
</dbReference>
<protein>
    <recommendedName>
        <fullName evidence="2">Non-homologous end joining protein Ku</fullName>
    </recommendedName>
</protein>
<sequence length="297" mass="32704">MAMRAIWKGFLKVSEVACPVALYTAVSTSERIVFNTVNRETGHPVRRIYVDQETGDPVGKDDQTKGYEVGPDEYVVVEPEEIIAAVPHNDKTLSVEGFIPCQQIDDVYFDRPYYLAPADRYALDAFALLRDGMKAAGVAALAHAVLFRRARSVLIRAYDEGLIATTLSYDYEVRSARDAFSEISSAKAKPEMLDLAKHILATKAGAFEPKEFEDRYEAALGEVVKAKLEGRELPKARPARGAEVIDLMTALRQSAKLAEPTERPPTRTTSKGGKAKKTTPAKASRAAAQLTRRRKAS</sequence>
<dbReference type="Proteomes" id="UP000698752">
    <property type="component" value="Unassembled WGS sequence"/>
</dbReference>
<comment type="function">
    <text evidence="2">With LigD forms a non-homologous end joining (NHEJ) DNA repair enzyme, which repairs dsDNA breaks with reduced fidelity. Binds linear dsDNA with 5'- and 3'- overhangs but not closed circular dsDNA nor ssDNA. Recruits and stimulates the ligase activity of LigD.</text>
</comment>
<keyword evidence="2" id="KW-0227">DNA damage</keyword>
<dbReference type="SMART" id="SM00559">
    <property type="entry name" value="Ku78"/>
    <property type="match status" value="1"/>
</dbReference>
<name>A0ABS5EBA2_9PROT</name>
<dbReference type="SUPFAM" id="SSF100939">
    <property type="entry name" value="SPOC domain-like"/>
    <property type="match status" value="1"/>
</dbReference>
<accession>A0ABS5EBA2</accession>
<feature type="region of interest" description="Disordered" evidence="3">
    <location>
        <begin position="253"/>
        <end position="297"/>
    </location>
</feature>
<organism evidence="5 6">
    <name type="scientific">Neoroseomonas terrae</name>
    <dbReference type="NCBI Taxonomy" id="424799"/>
    <lineage>
        <taxon>Bacteria</taxon>
        <taxon>Pseudomonadati</taxon>
        <taxon>Pseudomonadota</taxon>
        <taxon>Alphaproteobacteria</taxon>
        <taxon>Acetobacterales</taxon>
        <taxon>Acetobacteraceae</taxon>
        <taxon>Neoroseomonas</taxon>
    </lineage>
</organism>
<comment type="caution">
    <text evidence="5">The sequence shown here is derived from an EMBL/GenBank/DDBJ whole genome shotgun (WGS) entry which is preliminary data.</text>
</comment>
<feature type="domain" description="Ku" evidence="4">
    <location>
        <begin position="55"/>
        <end position="185"/>
    </location>
</feature>
<dbReference type="PANTHER" id="PTHR41251:SF1">
    <property type="entry name" value="NON-HOMOLOGOUS END JOINING PROTEIN KU"/>
    <property type="match status" value="1"/>
</dbReference>
<dbReference type="Pfam" id="PF02735">
    <property type="entry name" value="Ku"/>
    <property type="match status" value="1"/>
</dbReference>
<dbReference type="PANTHER" id="PTHR41251">
    <property type="entry name" value="NON-HOMOLOGOUS END JOINING PROTEIN KU"/>
    <property type="match status" value="1"/>
</dbReference>
<comment type="similarity">
    <text evidence="2">Belongs to the prokaryotic Ku family.</text>
</comment>
<dbReference type="EMBL" id="JAAEDI010000002">
    <property type="protein sequence ID" value="MBR0648300.1"/>
    <property type="molecule type" value="Genomic_DNA"/>
</dbReference>
<evidence type="ECO:0000313" key="6">
    <source>
        <dbReference type="Proteomes" id="UP000698752"/>
    </source>
</evidence>
<dbReference type="InterPro" id="IPR016194">
    <property type="entry name" value="SPOC-like_C_dom_sf"/>
</dbReference>
<keyword evidence="2" id="KW-0233">DNA recombination</keyword>
<keyword evidence="6" id="KW-1185">Reference proteome</keyword>
<reference evidence="6" key="1">
    <citation type="journal article" date="2021" name="Syst. Appl. Microbiol.">
        <title>Roseomonas hellenica sp. nov., isolated from roots of wild-growing Alkanna tinctoria.</title>
        <authorList>
            <person name="Rat A."/>
            <person name="Naranjo H.D."/>
            <person name="Lebbe L."/>
            <person name="Cnockaert M."/>
            <person name="Krigas N."/>
            <person name="Grigoriadou K."/>
            <person name="Maloupa E."/>
            <person name="Willems A."/>
        </authorList>
    </citation>
    <scope>NUCLEOTIDE SEQUENCE [LARGE SCALE GENOMIC DNA]</scope>
    <source>
        <strain evidence="6">LMG 31159</strain>
    </source>
</reference>
<evidence type="ECO:0000256" key="1">
    <source>
        <dbReference type="ARBA" id="ARBA00023125"/>
    </source>
</evidence>
<dbReference type="PIRSF" id="PIRSF006493">
    <property type="entry name" value="Prok_Ku"/>
    <property type="match status" value="1"/>
</dbReference>
<dbReference type="RefSeq" id="WP_211865404.1">
    <property type="nucleotide sequence ID" value="NZ_JAAEDI010000002.1"/>
</dbReference>
<dbReference type="HAMAP" id="MF_01875">
    <property type="entry name" value="Prokaryotic_Ku"/>
    <property type="match status" value="1"/>
</dbReference>
<evidence type="ECO:0000256" key="2">
    <source>
        <dbReference type="HAMAP-Rule" id="MF_01875"/>
    </source>
</evidence>
<gene>
    <name evidence="2" type="primary">ku</name>
    <name evidence="5" type="ORF">GXW78_01375</name>
</gene>
<evidence type="ECO:0000256" key="3">
    <source>
        <dbReference type="SAM" id="MobiDB-lite"/>
    </source>
</evidence>
<evidence type="ECO:0000259" key="4">
    <source>
        <dbReference type="SMART" id="SM00559"/>
    </source>
</evidence>
<dbReference type="InterPro" id="IPR009187">
    <property type="entry name" value="Prok_Ku"/>
</dbReference>
<keyword evidence="1 2" id="KW-0238">DNA-binding</keyword>
<comment type="subunit">
    <text evidence="2">Homodimer. Interacts with LigD.</text>
</comment>
<dbReference type="NCBIfam" id="TIGR02772">
    <property type="entry name" value="Ku_bact"/>
    <property type="match status" value="1"/>
</dbReference>
<dbReference type="Gene3D" id="2.40.290.10">
    <property type="match status" value="1"/>
</dbReference>
<keyword evidence="2" id="KW-0234">DNA repair</keyword>
<proteinExistence type="inferred from homology"/>